<dbReference type="Proteomes" id="UP000235392">
    <property type="component" value="Unassembled WGS sequence"/>
</dbReference>
<evidence type="ECO:0000313" key="3">
    <source>
        <dbReference type="Proteomes" id="UP000235392"/>
    </source>
</evidence>
<dbReference type="EMBL" id="PGCI01000607">
    <property type="protein sequence ID" value="PLW24559.1"/>
    <property type="molecule type" value="Genomic_DNA"/>
</dbReference>
<proteinExistence type="predicted"/>
<name>A0A2N5VFE7_9BASI</name>
<evidence type="ECO:0000313" key="1">
    <source>
        <dbReference type="EMBL" id="PLW24559.1"/>
    </source>
</evidence>
<evidence type="ECO:0000313" key="2">
    <source>
        <dbReference type="EMBL" id="PLW48725.1"/>
    </source>
</evidence>
<sequence length="72" mass="7824">MNFLGPFYAEVCPGFIRLLLPADQRNGAVVQRWVLLIIDGASERTAGPSVVVSLFNGRTGKSGKSWKGHHSL</sequence>
<dbReference type="AlphaFoldDB" id="A0A2N5VFE7"/>
<dbReference type="EMBL" id="PGCI01000021">
    <property type="protein sequence ID" value="PLW48725.1"/>
    <property type="molecule type" value="Genomic_DNA"/>
</dbReference>
<accession>A0A2N5VFE7</accession>
<gene>
    <name evidence="2" type="ORF">PCASD_03203</name>
    <name evidence="1" type="ORF">PCASD_09189</name>
</gene>
<organism evidence="2 3">
    <name type="scientific">Puccinia coronata f. sp. avenae</name>
    <dbReference type="NCBI Taxonomy" id="200324"/>
    <lineage>
        <taxon>Eukaryota</taxon>
        <taxon>Fungi</taxon>
        <taxon>Dikarya</taxon>
        <taxon>Basidiomycota</taxon>
        <taxon>Pucciniomycotina</taxon>
        <taxon>Pucciniomycetes</taxon>
        <taxon>Pucciniales</taxon>
        <taxon>Pucciniaceae</taxon>
        <taxon>Puccinia</taxon>
    </lineage>
</organism>
<reference evidence="2 3" key="1">
    <citation type="submission" date="2017-11" db="EMBL/GenBank/DDBJ databases">
        <title>De novo assembly and phasing of dikaryotic genomes from two isolates of Puccinia coronata f. sp. avenae, the causal agent of oat crown rust.</title>
        <authorList>
            <person name="Miller M.E."/>
            <person name="Zhang Y."/>
            <person name="Omidvar V."/>
            <person name="Sperschneider J."/>
            <person name="Schwessinger B."/>
            <person name="Raley C."/>
            <person name="Palmer J.M."/>
            <person name="Garnica D."/>
            <person name="Upadhyaya N."/>
            <person name="Rathjen J."/>
            <person name="Taylor J.M."/>
            <person name="Park R.F."/>
            <person name="Dodds P.N."/>
            <person name="Hirsch C.D."/>
            <person name="Kianian S.F."/>
            <person name="Figueroa M."/>
        </authorList>
    </citation>
    <scope>NUCLEOTIDE SEQUENCE [LARGE SCALE GENOMIC DNA]</scope>
    <source>
        <strain evidence="2">12SD80</strain>
    </source>
</reference>
<comment type="caution">
    <text evidence="2">The sequence shown here is derived from an EMBL/GenBank/DDBJ whole genome shotgun (WGS) entry which is preliminary data.</text>
</comment>
<protein>
    <submittedName>
        <fullName evidence="2">Uncharacterized protein</fullName>
    </submittedName>
</protein>